<organism evidence="1 2">
    <name type="scientific">Endobacter medicaginis</name>
    <dbReference type="NCBI Taxonomy" id="1181271"/>
    <lineage>
        <taxon>Bacteria</taxon>
        <taxon>Pseudomonadati</taxon>
        <taxon>Pseudomonadota</taxon>
        <taxon>Alphaproteobacteria</taxon>
        <taxon>Acetobacterales</taxon>
        <taxon>Acetobacteraceae</taxon>
        <taxon>Endobacter</taxon>
    </lineage>
</organism>
<reference evidence="1 2" key="1">
    <citation type="submission" date="2020-06" db="EMBL/GenBank/DDBJ databases">
        <title>Description of novel acetic acid bacteria.</title>
        <authorList>
            <person name="Sombolestani A."/>
        </authorList>
    </citation>
    <scope>NUCLEOTIDE SEQUENCE [LARGE SCALE GENOMIC DNA]</scope>
    <source>
        <strain evidence="1 2">LMG 26838</strain>
    </source>
</reference>
<dbReference type="Proteomes" id="UP000565205">
    <property type="component" value="Unassembled WGS sequence"/>
</dbReference>
<name>A0A850NPY7_9PROT</name>
<evidence type="ECO:0000313" key="2">
    <source>
        <dbReference type="Proteomes" id="UP000565205"/>
    </source>
</evidence>
<evidence type="ECO:0000313" key="1">
    <source>
        <dbReference type="EMBL" id="NVN30170.1"/>
    </source>
</evidence>
<accession>A0A850NPY7</accession>
<sequence length="64" mass="6598">MDMPITDRLLRHIADCNNTTLPGGRLRLGGAGVGWIDAATLSLLDPALSAARAVATADGLDIPD</sequence>
<dbReference type="AlphaFoldDB" id="A0A850NPY7"/>
<comment type="caution">
    <text evidence="1">The sequence shown here is derived from an EMBL/GenBank/DDBJ whole genome shotgun (WGS) entry which is preliminary data.</text>
</comment>
<dbReference type="EMBL" id="JABXXQ010000113">
    <property type="protein sequence ID" value="NVN30170.1"/>
    <property type="molecule type" value="Genomic_DNA"/>
</dbReference>
<gene>
    <name evidence="1" type="ORF">HUK83_07470</name>
</gene>
<protein>
    <submittedName>
        <fullName evidence="1">Uncharacterized protein</fullName>
    </submittedName>
</protein>
<proteinExistence type="predicted"/>
<feature type="non-terminal residue" evidence="1">
    <location>
        <position position="64"/>
    </location>
</feature>